<dbReference type="Pfam" id="PF00646">
    <property type="entry name" value="F-box"/>
    <property type="match status" value="1"/>
</dbReference>
<proteinExistence type="predicted"/>
<dbReference type="EMBL" id="GEVI01013264">
    <property type="protein sequence ID" value="JAU19056.1"/>
    <property type="molecule type" value="Transcribed_RNA"/>
</dbReference>
<dbReference type="SUPFAM" id="SSF81383">
    <property type="entry name" value="F-box domain"/>
    <property type="match status" value="1"/>
</dbReference>
<dbReference type="PANTHER" id="PTHR31672:SF13">
    <property type="entry name" value="F-BOX PROTEIN CPR30-LIKE"/>
    <property type="match status" value="1"/>
</dbReference>
<dbReference type="Pfam" id="PF24750">
    <property type="entry name" value="b-prop_At3g26010-like"/>
    <property type="match status" value="1"/>
</dbReference>
<accession>A0A1J3DM01</accession>
<dbReference type="InterPro" id="IPR036047">
    <property type="entry name" value="F-box-like_dom_sf"/>
</dbReference>
<dbReference type="Gene3D" id="1.20.1280.50">
    <property type="match status" value="1"/>
</dbReference>
<dbReference type="InterPro" id="IPR056592">
    <property type="entry name" value="Beta-prop_At3g26010-like"/>
</dbReference>
<dbReference type="PANTHER" id="PTHR31672">
    <property type="entry name" value="BNACNNG10540D PROTEIN"/>
    <property type="match status" value="1"/>
</dbReference>
<dbReference type="InterPro" id="IPR001810">
    <property type="entry name" value="F-box_dom"/>
</dbReference>
<organism evidence="2">
    <name type="scientific">Noccaea caerulescens</name>
    <name type="common">Alpine penny-cress</name>
    <name type="synonym">Thlaspi caerulescens</name>
    <dbReference type="NCBI Taxonomy" id="107243"/>
    <lineage>
        <taxon>Eukaryota</taxon>
        <taxon>Viridiplantae</taxon>
        <taxon>Streptophyta</taxon>
        <taxon>Embryophyta</taxon>
        <taxon>Tracheophyta</taxon>
        <taxon>Spermatophyta</taxon>
        <taxon>Magnoliopsida</taxon>
        <taxon>eudicotyledons</taxon>
        <taxon>Gunneridae</taxon>
        <taxon>Pentapetalae</taxon>
        <taxon>rosids</taxon>
        <taxon>malvids</taxon>
        <taxon>Brassicales</taxon>
        <taxon>Brassicaceae</taxon>
        <taxon>Coluteocarpeae</taxon>
        <taxon>Noccaea</taxon>
    </lineage>
</organism>
<evidence type="ECO:0000313" key="2">
    <source>
        <dbReference type="EMBL" id="JAU19056.1"/>
    </source>
</evidence>
<evidence type="ECO:0000259" key="1">
    <source>
        <dbReference type="PROSITE" id="PS50181"/>
    </source>
</evidence>
<reference evidence="2" key="1">
    <citation type="submission" date="2016-07" db="EMBL/GenBank/DDBJ databases">
        <title>De novo transcriptome assembly of four accessions of the metal hyperaccumulator plant Noccaea caerulescens.</title>
        <authorList>
            <person name="Blande D."/>
            <person name="Halimaa P."/>
            <person name="Tervahauta A.I."/>
            <person name="Aarts M.G."/>
            <person name="Karenlampi S.O."/>
        </authorList>
    </citation>
    <scope>NUCLEOTIDE SEQUENCE</scope>
</reference>
<dbReference type="InterPro" id="IPR050796">
    <property type="entry name" value="SCF_F-box_component"/>
</dbReference>
<sequence>MEDLPELILVNIFARFTLKNIARFRLLSRSWKSIIDSDFFRDHYISSNSSSSSSSSSVSWSIIQTRPHKLSLEIVGHHGCSRWGLDRSPASLMSFFAETAIKKLLVLSCTDGLVSIFAENVDGSPSYYIGNLLSREWFEIPLPSYSSVSCQNLHSLRKRNRFDDTGLVTKMKNGIVVSYKIVWTLKPDSSSDKLVLMIYSSDSGTWELKENVASSLQQHSTAVIGKSIPLNGTLHWLSQDTTTSCIVAYNFYDDDDDDDGFHIVHFPGKGDELRRFTRSFTTSEEYIVYFNEFNENENRIFRVWRLVKYEEGGSWELTWEINLFLSLVDLGKDYFPMVMHPLKSEIIYLWSRDKKGLVLFNLRTLVFSLHKELEDDEKNKSMDGCVLSFNGCREYLKAIYGYHLEMYQAFPNCLLFSQFVLPRWLHRLPRPLRA</sequence>
<protein>
    <submittedName>
        <fullName evidence="2">Putative F-box protein</fullName>
    </submittedName>
</protein>
<dbReference type="PROSITE" id="PS50181">
    <property type="entry name" value="FBOX"/>
    <property type="match status" value="1"/>
</dbReference>
<dbReference type="AlphaFoldDB" id="A0A1J3DM01"/>
<feature type="domain" description="F-box" evidence="1">
    <location>
        <begin position="1"/>
        <end position="43"/>
    </location>
</feature>
<dbReference type="SMART" id="SM00256">
    <property type="entry name" value="FBOX"/>
    <property type="match status" value="1"/>
</dbReference>
<name>A0A1J3DM01_NOCCA</name>
<gene>
    <name evidence="2" type="ORF">GA_TR123_c0_g1_i1_g.309</name>
</gene>